<dbReference type="RefSeq" id="WP_148732388.1">
    <property type="nucleotide sequence ID" value="NZ_VSSB01000001.1"/>
</dbReference>
<dbReference type="PROSITE" id="PS00862">
    <property type="entry name" value="OX2_COVAL_FAD"/>
    <property type="match status" value="1"/>
</dbReference>
<feature type="region of interest" description="Disordered" evidence="6">
    <location>
        <begin position="115"/>
        <end position="141"/>
    </location>
</feature>
<comment type="similarity">
    <text evidence="2">Belongs to the oxygen-dependent FAD-linked oxidoreductase family.</text>
</comment>
<evidence type="ECO:0000256" key="4">
    <source>
        <dbReference type="ARBA" id="ARBA00022827"/>
    </source>
</evidence>
<reference evidence="8 9" key="1">
    <citation type="submission" date="2019-08" db="EMBL/GenBank/DDBJ databases">
        <authorList>
            <person name="Hu J."/>
        </authorList>
    </citation>
    <scope>NUCLEOTIDE SEQUENCE [LARGE SCALE GENOMIC DNA]</scope>
    <source>
        <strain evidence="8 9">NEAU-184</strain>
    </source>
</reference>
<accession>A0A5S4VFV5</accession>
<name>A0A5S4VFV5_9MICO</name>
<proteinExistence type="inferred from homology"/>
<dbReference type="InterPro" id="IPR050416">
    <property type="entry name" value="FAD-linked_Oxidoreductase"/>
</dbReference>
<dbReference type="Proteomes" id="UP000325243">
    <property type="component" value="Unassembled WGS sequence"/>
</dbReference>
<dbReference type="Pfam" id="PF01565">
    <property type="entry name" value="FAD_binding_4"/>
    <property type="match status" value="1"/>
</dbReference>
<dbReference type="InterPro" id="IPR006093">
    <property type="entry name" value="Oxy_OxRdtase_FAD_BS"/>
</dbReference>
<keyword evidence="9" id="KW-1185">Reference proteome</keyword>
<dbReference type="InterPro" id="IPR036661">
    <property type="entry name" value="Luciferase-like_sf"/>
</dbReference>
<feature type="domain" description="FAD-binding PCMH-type" evidence="7">
    <location>
        <begin position="228"/>
        <end position="401"/>
    </location>
</feature>
<dbReference type="InterPro" id="IPR016166">
    <property type="entry name" value="FAD-bd_PCMH"/>
</dbReference>
<evidence type="ECO:0000256" key="2">
    <source>
        <dbReference type="ARBA" id="ARBA00005466"/>
    </source>
</evidence>
<organism evidence="8 9">
    <name type="scientific">Agromyces mariniharenae</name>
    <dbReference type="NCBI Taxonomy" id="2604423"/>
    <lineage>
        <taxon>Bacteria</taxon>
        <taxon>Bacillati</taxon>
        <taxon>Actinomycetota</taxon>
        <taxon>Actinomycetes</taxon>
        <taxon>Micrococcales</taxon>
        <taxon>Microbacteriaceae</taxon>
        <taxon>Agromyces</taxon>
    </lineage>
</organism>
<evidence type="ECO:0000256" key="6">
    <source>
        <dbReference type="SAM" id="MobiDB-lite"/>
    </source>
</evidence>
<dbReference type="Gene3D" id="3.40.462.20">
    <property type="match status" value="1"/>
</dbReference>
<dbReference type="PANTHER" id="PTHR42973">
    <property type="entry name" value="BINDING OXIDOREDUCTASE, PUTATIVE (AFU_ORTHOLOGUE AFUA_1G17690)-RELATED"/>
    <property type="match status" value="1"/>
</dbReference>
<dbReference type="SUPFAM" id="SSF51679">
    <property type="entry name" value="Bacterial luciferase-like"/>
    <property type="match status" value="1"/>
</dbReference>
<sequence>MTIEIGIRIEPAADAADLAAVAEARGLDLVVVGARRDVDHAPLDPWTTAAWLAGRTARIAVGVDEPARAPRGAAFGLRDEAPDPRDAERPIASVIGRAHDSLDVLAPSRLLGAGAPSTAGAGGGGRADAASPPPWRTAPAGATLDDLTALAADGVPVVVPADTPADVERIAALAEELRGLAPSRPSRSAAARARRAAGIDYDGVPESLMDAAVEPGDAAYRSVSSTYLRGGAPGLVLRPRTVDEVADALAFARRHPDLALGIRSGGHGISGRSTSRGGLVIDVGRMNTIEVLDRERRLVRIGPGATWKQVAAALHPFGWALGSGDYGGVGVGGLATAGGIGLLSRQHGLTIDHLRAVELVLADGRSVRASADEHPDLFWAVRGAGANFGIATAFEFEVDEVDDVGWAKLALVTPDLEGSLLDFGRIASTAARDTTAFLVTGRPQEGQSVIQLFAIVDDADPEVVVERLTPFTGVGVLAQQEAAVVPYRDVMAQAADVGPDGHRGFGEPVSRSAFLPVLTPEFAADAAALLETGLVHFFELRTMGGAIADVASDAMAFPHRSPAFQVTAMGADAAALTAGWDGLRHHFDGLYLSFETDRSPERLLDAFPEPVLGRLRALKRRYDPENRFRDNFNIDPTVAAASVGSHETRWEAAS</sequence>
<evidence type="ECO:0000256" key="3">
    <source>
        <dbReference type="ARBA" id="ARBA00022630"/>
    </source>
</evidence>
<keyword evidence="4" id="KW-0274">FAD</keyword>
<dbReference type="GO" id="GO:0071949">
    <property type="term" value="F:FAD binding"/>
    <property type="evidence" value="ECO:0007669"/>
    <property type="project" value="InterPro"/>
</dbReference>
<evidence type="ECO:0000313" key="8">
    <source>
        <dbReference type="EMBL" id="TYL52925.1"/>
    </source>
</evidence>
<dbReference type="Gene3D" id="3.30.465.10">
    <property type="match status" value="1"/>
</dbReference>
<evidence type="ECO:0000259" key="7">
    <source>
        <dbReference type="PROSITE" id="PS51387"/>
    </source>
</evidence>
<dbReference type="InterPro" id="IPR036318">
    <property type="entry name" value="FAD-bd_PCMH-like_sf"/>
</dbReference>
<comment type="caution">
    <text evidence="8">The sequence shown here is derived from an EMBL/GenBank/DDBJ whole genome shotgun (WGS) entry which is preliminary data.</text>
</comment>
<dbReference type="PANTHER" id="PTHR42973:SF39">
    <property type="entry name" value="FAD-BINDING PCMH-TYPE DOMAIN-CONTAINING PROTEIN"/>
    <property type="match status" value="1"/>
</dbReference>
<dbReference type="PROSITE" id="PS51387">
    <property type="entry name" value="FAD_PCMH"/>
    <property type="match status" value="1"/>
</dbReference>
<dbReference type="SUPFAM" id="SSF56176">
    <property type="entry name" value="FAD-binding/transporter-associated domain-like"/>
    <property type="match status" value="1"/>
</dbReference>
<keyword evidence="3" id="KW-0285">Flavoprotein</keyword>
<protein>
    <submittedName>
        <fullName evidence="8">FAD-binding oxidoreductase</fullName>
    </submittedName>
</protein>
<dbReference type="InterPro" id="IPR006094">
    <property type="entry name" value="Oxid_FAD_bind_N"/>
</dbReference>
<evidence type="ECO:0000313" key="9">
    <source>
        <dbReference type="Proteomes" id="UP000325243"/>
    </source>
</evidence>
<keyword evidence="5" id="KW-0560">Oxidoreductase</keyword>
<evidence type="ECO:0000256" key="5">
    <source>
        <dbReference type="ARBA" id="ARBA00023002"/>
    </source>
</evidence>
<dbReference type="InterPro" id="IPR016167">
    <property type="entry name" value="FAD-bd_PCMH_sub1"/>
</dbReference>
<evidence type="ECO:0000256" key="1">
    <source>
        <dbReference type="ARBA" id="ARBA00001974"/>
    </source>
</evidence>
<dbReference type="Gene3D" id="3.30.43.10">
    <property type="entry name" value="Uridine Diphospho-n-acetylenolpyruvylglucosamine Reductase, domain 2"/>
    <property type="match status" value="1"/>
</dbReference>
<dbReference type="InterPro" id="IPR016169">
    <property type="entry name" value="FAD-bd_PCMH_sub2"/>
</dbReference>
<gene>
    <name evidence="8" type="ORF">FYC51_04115</name>
</gene>
<dbReference type="EMBL" id="VSSB01000001">
    <property type="protein sequence ID" value="TYL52925.1"/>
    <property type="molecule type" value="Genomic_DNA"/>
</dbReference>
<comment type="cofactor">
    <cofactor evidence="1">
        <name>FAD</name>
        <dbReference type="ChEBI" id="CHEBI:57692"/>
    </cofactor>
</comment>
<dbReference type="GO" id="GO:0016705">
    <property type="term" value="F:oxidoreductase activity, acting on paired donors, with incorporation or reduction of molecular oxygen"/>
    <property type="evidence" value="ECO:0007669"/>
    <property type="project" value="InterPro"/>
</dbReference>
<dbReference type="AlphaFoldDB" id="A0A5S4VFV5"/>